<dbReference type="EMBL" id="KZ559549">
    <property type="protein sequence ID" value="PLN80277.1"/>
    <property type="molecule type" value="Genomic_DNA"/>
</dbReference>
<keyword evidence="3" id="KW-1185">Reference proteome</keyword>
<dbReference type="Proteomes" id="UP000235023">
    <property type="component" value="Unassembled WGS sequence"/>
</dbReference>
<keyword evidence="1" id="KW-0472">Membrane</keyword>
<sequence>MGLFEWVLVLLVYAAWGWYRCAPWEKRRASRICEIIERLDLGRVQIIFYMSAVQTKYMTQ</sequence>
<evidence type="ECO:0000313" key="2">
    <source>
        <dbReference type="EMBL" id="PLN80277.1"/>
    </source>
</evidence>
<protein>
    <submittedName>
        <fullName evidence="2">Uncharacterized protein</fullName>
    </submittedName>
</protein>
<gene>
    <name evidence="2" type="ORF">BDW42DRAFT_171180</name>
</gene>
<keyword evidence="1" id="KW-1133">Transmembrane helix</keyword>
<keyword evidence="1" id="KW-0812">Transmembrane</keyword>
<accession>A0A2J5HSS9</accession>
<evidence type="ECO:0000313" key="3">
    <source>
        <dbReference type="Proteomes" id="UP000235023"/>
    </source>
</evidence>
<dbReference type="AlphaFoldDB" id="A0A2J5HSS9"/>
<reference evidence="3" key="1">
    <citation type="submission" date="2017-12" db="EMBL/GenBank/DDBJ databases">
        <authorList>
            <consortium name="DOE Joint Genome Institute"/>
            <person name="Mondo S.J."/>
            <person name="Kjaerbolling I."/>
            <person name="Vesth T.C."/>
            <person name="Frisvad J.C."/>
            <person name="Nybo J.L."/>
            <person name="Theobald S."/>
            <person name="Kuo A."/>
            <person name="Bowyer P."/>
            <person name="Matsuda Y."/>
            <person name="Lyhne E.K."/>
            <person name="Kogle M.E."/>
            <person name="Clum A."/>
            <person name="Lipzen A."/>
            <person name="Salamov A."/>
            <person name="Ngan C.Y."/>
            <person name="Daum C."/>
            <person name="Chiniquy J."/>
            <person name="Barry K."/>
            <person name="LaButti K."/>
            <person name="Haridas S."/>
            <person name="Simmons B.A."/>
            <person name="Magnuson J.K."/>
            <person name="Mortensen U.H."/>
            <person name="Larsen T.O."/>
            <person name="Grigoriev I.V."/>
            <person name="Baker S.E."/>
            <person name="Andersen M.R."/>
            <person name="Nordberg H.P."/>
            <person name="Cantor M.N."/>
            <person name="Hua S.X."/>
        </authorList>
    </citation>
    <scope>NUCLEOTIDE SEQUENCE [LARGE SCALE GENOMIC DNA]</scope>
    <source>
        <strain evidence="3">IBT 19404</strain>
    </source>
</reference>
<feature type="transmembrane region" description="Helical" evidence="1">
    <location>
        <begin position="6"/>
        <end position="22"/>
    </location>
</feature>
<proteinExistence type="predicted"/>
<name>A0A2J5HSS9_9EURO</name>
<evidence type="ECO:0000256" key="1">
    <source>
        <dbReference type="SAM" id="Phobius"/>
    </source>
</evidence>
<organism evidence="2 3">
    <name type="scientific">Aspergillus taichungensis</name>
    <dbReference type="NCBI Taxonomy" id="482145"/>
    <lineage>
        <taxon>Eukaryota</taxon>
        <taxon>Fungi</taxon>
        <taxon>Dikarya</taxon>
        <taxon>Ascomycota</taxon>
        <taxon>Pezizomycotina</taxon>
        <taxon>Eurotiomycetes</taxon>
        <taxon>Eurotiomycetidae</taxon>
        <taxon>Eurotiales</taxon>
        <taxon>Aspergillaceae</taxon>
        <taxon>Aspergillus</taxon>
        <taxon>Aspergillus subgen. Circumdati</taxon>
    </lineage>
</organism>